<dbReference type="UniPathway" id="UPA00060"/>
<keyword evidence="9 13" id="KW-0411">Iron-sulfur</keyword>
<evidence type="ECO:0000256" key="6">
    <source>
        <dbReference type="ARBA" id="ARBA00022833"/>
    </source>
</evidence>
<feature type="binding site" evidence="13">
    <location>
        <position position="438"/>
    </location>
    <ligand>
        <name>Zn(2+)</name>
        <dbReference type="ChEBI" id="CHEBI:29105"/>
    </ligand>
</feature>
<feature type="binding site" evidence="13">
    <location>
        <position position="334"/>
    </location>
    <ligand>
        <name>substrate</name>
    </ligand>
</feature>
<evidence type="ECO:0000256" key="2">
    <source>
        <dbReference type="ARBA" id="ARBA00004948"/>
    </source>
</evidence>
<dbReference type="Pfam" id="PF01964">
    <property type="entry name" value="ThiC_Rad_SAM"/>
    <property type="match status" value="1"/>
</dbReference>
<evidence type="ECO:0000256" key="4">
    <source>
        <dbReference type="ARBA" id="ARBA00022691"/>
    </source>
</evidence>
<organism evidence="16 17">
    <name type="scientific">Nitrosospira multiformis</name>
    <dbReference type="NCBI Taxonomy" id="1231"/>
    <lineage>
        <taxon>Bacteria</taxon>
        <taxon>Pseudomonadati</taxon>
        <taxon>Pseudomonadota</taxon>
        <taxon>Betaproteobacteria</taxon>
        <taxon>Nitrosomonadales</taxon>
        <taxon>Nitrosomonadaceae</taxon>
        <taxon>Nitrosospira</taxon>
    </lineage>
</organism>
<evidence type="ECO:0000313" key="16">
    <source>
        <dbReference type="EMBL" id="PTQ82330.1"/>
    </source>
</evidence>
<dbReference type="GO" id="GO:0008270">
    <property type="term" value="F:zinc ion binding"/>
    <property type="evidence" value="ECO:0007669"/>
    <property type="project" value="UniProtKB-UniRule"/>
</dbReference>
<evidence type="ECO:0000256" key="5">
    <source>
        <dbReference type="ARBA" id="ARBA00022723"/>
    </source>
</evidence>
<feature type="binding site" evidence="13">
    <location>
        <position position="298"/>
    </location>
    <ligand>
        <name>substrate</name>
    </ligand>
</feature>
<name>A0A2T5IET2_9PROT</name>
<dbReference type="SFLD" id="SFLDF00407">
    <property type="entry name" value="phosphomethylpyrimidine_syntha"/>
    <property type="match status" value="1"/>
</dbReference>
<feature type="binding site" evidence="13">
    <location>
        <position position="590"/>
    </location>
    <ligand>
        <name>[4Fe-4S] cluster</name>
        <dbReference type="ChEBI" id="CHEBI:49883"/>
        <note>4Fe-4S-S-AdoMet</note>
    </ligand>
</feature>
<keyword evidence="4 13" id="KW-0949">S-adenosyl-L-methionine</keyword>
<dbReference type="InterPro" id="IPR002817">
    <property type="entry name" value="ThiC/BzaA/B"/>
</dbReference>
<sequence length="635" mass="70916">MNATFSSVVQSSSPFSGKTAQVDEGAVKPLPQSRKTYLSGSRPDIRVPMREISQSDTPASMGAEKNPPIYVYDTSGPYTDPAVKIDIRSGLAPLREKWIDERGDTEILSGPASIYGRQRLNDPRLAELRFDLKRSPRRARTGANVTQMHYARRGIVTPEMEFIAIRENQRCEHLADQQRELLARQHPGHDFGAFLPRHITSEFVRDEVARGRAIIPANINHPESEPMIIGRNFLVKINANIGNSALSSSIQEEVEKMTWAIRWGGDTVMDLSTGKNIHETREWIIRNSPVPIGTVPIYQALEKVDGKAEDLTWEIFRDTLVEQAEQGVDYFTIHAGVRLAYVPMTAKRLTGIVSRGGSIMAKWCLAHHKESFLYTQFEEICEIMKTYDVSFSLGDGLRPGSIYDANDEAQFAELKTLGELTQIAWKHDVQVMIEGPGHVPMHLIKENMDMQLKYCDEAPFYTLGPLTTDIAPGYDHITSAIGAAMIGWYGTAMLCYVTPKEHLGLPDKDDVKDGIITYKIAAHAADLAKGHPGAQLRDNALSKARFEFRWEDQFNLGLDPDKARQFHDETLPQEGAKLAHFCSMCGPHFCSMKITQDVRDFAASKGVSEQEALEKGMEEKASEFVAGGTEIYSKV</sequence>
<evidence type="ECO:0000256" key="11">
    <source>
        <dbReference type="ARBA" id="ARBA00050218"/>
    </source>
</evidence>
<keyword evidence="3 13" id="KW-0004">4Fe-4S</keyword>
<dbReference type="InterPro" id="IPR038521">
    <property type="entry name" value="ThiC/Bza_core_dom"/>
</dbReference>
<accession>A0A2T5IET2</accession>
<feature type="binding site" evidence="13">
    <location>
        <position position="585"/>
    </location>
    <ligand>
        <name>[4Fe-4S] cluster</name>
        <dbReference type="ChEBI" id="CHEBI:49883"/>
        <note>4Fe-4S-S-AdoMet</note>
    </ligand>
</feature>
<keyword evidence="6 13" id="KW-0862">Zinc</keyword>
<evidence type="ECO:0000256" key="13">
    <source>
        <dbReference type="HAMAP-Rule" id="MF_00089"/>
    </source>
</evidence>
<dbReference type="RefSeq" id="WP_107761644.1">
    <property type="nucleotide sequence ID" value="NZ_QAOK01000005.1"/>
</dbReference>
<feature type="compositionally biased region" description="Low complexity" evidence="14">
    <location>
        <begin position="1"/>
        <end position="16"/>
    </location>
</feature>
<keyword evidence="8 13" id="KW-0408">Iron</keyword>
<dbReference type="GO" id="GO:0070284">
    <property type="term" value="F:phosphomethylpyrimidine synthase activity"/>
    <property type="evidence" value="ECO:0007669"/>
    <property type="project" value="UniProtKB-EC"/>
</dbReference>
<feature type="binding site" evidence="13">
    <location>
        <position position="269"/>
    </location>
    <ligand>
        <name>substrate</name>
    </ligand>
</feature>
<evidence type="ECO:0000256" key="1">
    <source>
        <dbReference type="ARBA" id="ARBA00003175"/>
    </source>
</evidence>
<dbReference type="SFLD" id="SFLDG01114">
    <property type="entry name" value="phosphomethylpyrimidine_syntha"/>
    <property type="match status" value="1"/>
</dbReference>
<evidence type="ECO:0000256" key="10">
    <source>
        <dbReference type="ARBA" id="ARBA00023239"/>
    </source>
</evidence>
<dbReference type="PANTHER" id="PTHR30557:SF1">
    <property type="entry name" value="PHOSPHOMETHYLPYRIMIDINE SYNTHASE, CHLOROPLASTIC"/>
    <property type="match status" value="1"/>
</dbReference>
<dbReference type="NCBIfam" id="NF006763">
    <property type="entry name" value="PRK09284.1"/>
    <property type="match status" value="1"/>
</dbReference>
<dbReference type="InterPro" id="IPR025747">
    <property type="entry name" value="ThiC-associated_dom"/>
</dbReference>
<comment type="subunit">
    <text evidence="13">Homodimer.</text>
</comment>
<evidence type="ECO:0000256" key="12">
    <source>
        <dbReference type="ARBA" id="ARBA00061546"/>
    </source>
</evidence>
<dbReference type="Gene3D" id="3.20.20.540">
    <property type="entry name" value="Radical SAM ThiC family, central domain"/>
    <property type="match status" value="1"/>
</dbReference>
<comment type="similarity">
    <text evidence="12 13">Belongs to the ThiC family.</text>
</comment>
<dbReference type="NCBIfam" id="NF009895">
    <property type="entry name" value="PRK13352.1"/>
    <property type="match status" value="1"/>
</dbReference>
<keyword evidence="10 13" id="KW-0456">Lyase</keyword>
<keyword evidence="5 13" id="KW-0479">Metal-binding</keyword>
<dbReference type="EC" id="4.1.99.17" evidence="13"/>
<evidence type="ECO:0000313" key="17">
    <source>
        <dbReference type="Proteomes" id="UP000244152"/>
    </source>
</evidence>
<keyword evidence="7 13" id="KW-0784">Thiamine biosynthesis</keyword>
<dbReference type="FunFam" id="3.20.20.540:FF:000001">
    <property type="entry name" value="Phosphomethylpyrimidine synthase"/>
    <property type="match status" value="1"/>
</dbReference>
<feature type="binding site" evidence="13">
    <location>
        <position position="582"/>
    </location>
    <ligand>
        <name>[4Fe-4S] cluster</name>
        <dbReference type="ChEBI" id="CHEBI:49883"/>
        <note>4Fe-4S-S-AdoMet</note>
    </ligand>
</feature>
<feature type="domain" description="ThiC-associated" evidence="15">
    <location>
        <begin position="29"/>
        <end position="106"/>
    </location>
</feature>
<comment type="catalytic activity">
    <reaction evidence="11 13">
        <text>5-amino-1-(5-phospho-beta-D-ribosyl)imidazole + S-adenosyl-L-methionine = 4-amino-2-methyl-5-(phosphooxymethyl)pyrimidine + CO + 5'-deoxyadenosine + formate + L-methionine + 3 H(+)</text>
        <dbReference type="Rhea" id="RHEA:24840"/>
        <dbReference type="ChEBI" id="CHEBI:15378"/>
        <dbReference type="ChEBI" id="CHEBI:15740"/>
        <dbReference type="ChEBI" id="CHEBI:17245"/>
        <dbReference type="ChEBI" id="CHEBI:17319"/>
        <dbReference type="ChEBI" id="CHEBI:57844"/>
        <dbReference type="ChEBI" id="CHEBI:58354"/>
        <dbReference type="ChEBI" id="CHEBI:59789"/>
        <dbReference type="ChEBI" id="CHEBI:137981"/>
        <dbReference type="EC" id="4.1.99.17"/>
    </reaction>
</comment>
<evidence type="ECO:0000256" key="9">
    <source>
        <dbReference type="ARBA" id="ARBA00023014"/>
    </source>
</evidence>
<comment type="caution">
    <text evidence="16">The sequence shown here is derived from an EMBL/GenBank/DDBJ whole genome shotgun (WGS) entry which is preliminary data.</text>
</comment>
<evidence type="ECO:0000259" key="15">
    <source>
        <dbReference type="Pfam" id="PF13667"/>
    </source>
</evidence>
<comment type="function">
    <text evidence="1 13">Catalyzes the synthesis of the hydroxymethylpyrimidine phosphate (HMP-P) moiety of thiamine from aminoimidazole ribotide (AIR) in a radical S-adenosyl-L-methionine (SAM)-dependent reaction.</text>
</comment>
<dbReference type="HAMAP" id="MF_00089">
    <property type="entry name" value="ThiC"/>
    <property type="match status" value="1"/>
</dbReference>
<feature type="region of interest" description="Disordered" evidence="14">
    <location>
        <begin position="1"/>
        <end position="41"/>
    </location>
</feature>
<dbReference type="GO" id="GO:0005829">
    <property type="term" value="C:cytosol"/>
    <property type="evidence" value="ECO:0007669"/>
    <property type="project" value="TreeGrafter"/>
</dbReference>
<feature type="binding site" evidence="13">
    <location>
        <position position="434"/>
    </location>
    <ligand>
        <name>substrate</name>
    </ligand>
</feature>
<dbReference type="GO" id="GO:0051539">
    <property type="term" value="F:4 iron, 4 sulfur cluster binding"/>
    <property type="evidence" value="ECO:0007669"/>
    <property type="project" value="UniProtKB-KW"/>
</dbReference>
<evidence type="ECO:0000256" key="3">
    <source>
        <dbReference type="ARBA" id="ARBA00022485"/>
    </source>
</evidence>
<dbReference type="PANTHER" id="PTHR30557">
    <property type="entry name" value="THIAMINE BIOSYNTHESIS PROTEIN THIC"/>
    <property type="match status" value="1"/>
</dbReference>
<dbReference type="GO" id="GO:0009228">
    <property type="term" value="P:thiamine biosynthetic process"/>
    <property type="evidence" value="ECO:0007669"/>
    <property type="project" value="UniProtKB-UniRule"/>
</dbReference>
<evidence type="ECO:0000256" key="7">
    <source>
        <dbReference type="ARBA" id="ARBA00022977"/>
    </source>
</evidence>
<feature type="binding site" evidence="13">
    <location>
        <position position="240"/>
    </location>
    <ligand>
        <name>substrate</name>
    </ligand>
</feature>
<dbReference type="Proteomes" id="UP000244152">
    <property type="component" value="Unassembled WGS sequence"/>
</dbReference>
<feature type="binding site" evidence="13">
    <location>
        <position position="502"/>
    </location>
    <ligand>
        <name>Zn(2+)</name>
        <dbReference type="ChEBI" id="CHEBI:29105"/>
    </ligand>
</feature>
<dbReference type="NCBIfam" id="TIGR00190">
    <property type="entry name" value="thiC"/>
    <property type="match status" value="1"/>
</dbReference>
<dbReference type="Pfam" id="PF13667">
    <property type="entry name" value="ThiC-associated"/>
    <property type="match status" value="1"/>
</dbReference>
<dbReference type="GO" id="GO:0009229">
    <property type="term" value="P:thiamine diphosphate biosynthetic process"/>
    <property type="evidence" value="ECO:0007669"/>
    <property type="project" value="UniProtKB-UniRule"/>
</dbReference>
<proteinExistence type="inferred from homology"/>
<reference evidence="16 17" key="1">
    <citation type="submission" date="2018-04" db="EMBL/GenBank/DDBJ databases">
        <title>Active sludge and wastewater microbial communities from Klosterneuburg, Austria.</title>
        <authorList>
            <person name="Wagner M."/>
        </authorList>
    </citation>
    <scope>NUCLEOTIDE SEQUENCE [LARGE SCALE GENOMIC DNA]</scope>
    <source>
        <strain evidence="16 17">Nl12</strain>
    </source>
</reference>
<dbReference type="AlphaFoldDB" id="A0A2T5IET2"/>
<feature type="binding site" evidence="13">
    <location>
        <begin position="395"/>
        <end position="398"/>
    </location>
    <ligand>
        <name>substrate</name>
    </ligand>
</feature>
<feature type="binding site" evidence="13">
    <location>
        <position position="461"/>
    </location>
    <ligand>
        <name>substrate</name>
    </ligand>
</feature>
<comment type="cofactor">
    <cofactor evidence="13">
        <name>[4Fe-4S] cluster</name>
        <dbReference type="ChEBI" id="CHEBI:49883"/>
    </cofactor>
    <text evidence="13">Binds 1 [4Fe-4S] cluster per subunit. The cluster is coordinated with 3 cysteines and an exchangeable S-adenosyl-L-methionine.</text>
</comment>
<dbReference type="InterPro" id="IPR037509">
    <property type="entry name" value="ThiC"/>
</dbReference>
<evidence type="ECO:0000256" key="8">
    <source>
        <dbReference type="ARBA" id="ARBA00023004"/>
    </source>
</evidence>
<gene>
    <name evidence="13" type="primary">thiC</name>
    <name evidence="16" type="ORF">C8R21_10591</name>
</gene>
<evidence type="ECO:0000256" key="14">
    <source>
        <dbReference type="SAM" id="MobiDB-lite"/>
    </source>
</evidence>
<comment type="pathway">
    <text evidence="2 13">Cofactor biosynthesis; thiamine diphosphate biosynthesis.</text>
</comment>
<dbReference type="EMBL" id="QAOK01000005">
    <property type="protein sequence ID" value="PTQ82330.1"/>
    <property type="molecule type" value="Genomic_DNA"/>
</dbReference>
<dbReference type="Gene3D" id="6.10.250.620">
    <property type="match status" value="1"/>
</dbReference>
<dbReference type="SFLD" id="SFLDS00113">
    <property type="entry name" value="Radical_SAM_Phosphomethylpyrim"/>
    <property type="match status" value="1"/>
</dbReference>
<feature type="binding site" evidence="13">
    <location>
        <begin position="354"/>
        <end position="356"/>
    </location>
    <ligand>
        <name>substrate</name>
    </ligand>
</feature>
<protein>
    <recommendedName>
        <fullName evidence="13">Phosphomethylpyrimidine synthase</fullName>
        <ecNumber evidence="13">4.1.99.17</ecNumber>
    </recommendedName>
    <alternativeName>
        <fullName evidence="13">Hydroxymethylpyrimidine phosphate synthase</fullName>
        <shortName evidence="13">HMP-P synthase</shortName>
        <shortName evidence="13">HMP-phosphate synthase</shortName>
        <shortName evidence="13">HMPP synthase</shortName>
    </alternativeName>
    <alternativeName>
        <fullName evidence="13">Thiamine biosynthesis protein ThiC</fullName>
    </alternativeName>
</protein>